<reference evidence="2" key="1">
    <citation type="journal article" date="2020" name="Phytopathology">
        <title>Genome Sequence Resources of Colletotrichum truncatum, C. plurivorum, C. musicola, and C. sojae: Four Species Pathogenic to Soybean (Glycine max).</title>
        <authorList>
            <person name="Rogerio F."/>
            <person name="Boufleur T.R."/>
            <person name="Ciampi-Guillardi M."/>
            <person name="Sukno S.A."/>
            <person name="Thon M.R."/>
            <person name="Massola Junior N.S."/>
            <person name="Baroncelli R."/>
        </authorList>
    </citation>
    <scope>NUCLEOTIDE SEQUENCE</scope>
    <source>
        <strain evidence="2">LFN00145</strain>
    </source>
</reference>
<evidence type="ECO:0000313" key="3">
    <source>
        <dbReference type="Proteomes" id="UP000654918"/>
    </source>
</evidence>
<name>A0A8H6NKQ8_9PEZI</name>
<sequence>MACDTPDVLIAIHAVGKGNGRRVNSVGEPASRRAEVAQTALAILNRFSHAAGVGSRDPCAGPRTAGEGRSPGLKLPMSLDARGARPEQGTTSGRDEDKCGSRQGMGGEIDWETFGRDQKRGSTNSFHSSAPANSQPTCWAKPAPTRTETCLQQQAVGSV</sequence>
<dbReference type="EMBL" id="WIGO01000034">
    <property type="protein sequence ID" value="KAF6836195.1"/>
    <property type="molecule type" value="Genomic_DNA"/>
</dbReference>
<feature type="compositionally biased region" description="Polar residues" evidence="1">
    <location>
        <begin position="121"/>
        <end position="137"/>
    </location>
</feature>
<gene>
    <name evidence="2" type="ORF">CPLU01_03894</name>
</gene>
<proteinExistence type="predicted"/>
<keyword evidence="3" id="KW-1185">Reference proteome</keyword>
<comment type="caution">
    <text evidence="2">The sequence shown here is derived from an EMBL/GenBank/DDBJ whole genome shotgun (WGS) entry which is preliminary data.</text>
</comment>
<dbReference type="AlphaFoldDB" id="A0A8H6NKQ8"/>
<evidence type="ECO:0000313" key="2">
    <source>
        <dbReference type="EMBL" id="KAF6836195.1"/>
    </source>
</evidence>
<dbReference type="Proteomes" id="UP000654918">
    <property type="component" value="Unassembled WGS sequence"/>
</dbReference>
<organism evidence="2 3">
    <name type="scientific">Colletotrichum plurivorum</name>
    <dbReference type="NCBI Taxonomy" id="2175906"/>
    <lineage>
        <taxon>Eukaryota</taxon>
        <taxon>Fungi</taxon>
        <taxon>Dikarya</taxon>
        <taxon>Ascomycota</taxon>
        <taxon>Pezizomycotina</taxon>
        <taxon>Sordariomycetes</taxon>
        <taxon>Hypocreomycetidae</taxon>
        <taxon>Glomerellales</taxon>
        <taxon>Glomerellaceae</taxon>
        <taxon>Colletotrichum</taxon>
        <taxon>Colletotrichum orchidearum species complex</taxon>
    </lineage>
</organism>
<protein>
    <submittedName>
        <fullName evidence="2">Uncharacterized protein</fullName>
    </submittedName>
</protein>
<feature type="region of interest" description="Disordered" evidence="1">
    <location>
        <begin position="51"/>
        <end position="144"/>
    </location>
</feature>
<evidence type="ECO:0000256" key="1">
    <source>
        <dbReference type="SAM" id="MobiDB-lite"/>
    </source>
</evidence>
<accession>A0A8H6NKQ8</accession>